<organism evidence="1 2">
    <name type="scientific">Corticibacter populi</name>
    <dbReference type="NCBI Taxonomy" id="1550736"/>
    <lineage>
        <taxon>Bacteria</taxon>
        <taxon>Pseudomonadati</taxon>
        <taxon>Pseudomonadota</taxon>
        <taxon>Betaproteobacteria</taxon>
        <taxon>Burkholderiales</taxon>
        <taxon>Comamonadaceae</taxon>
        <taxon>Corticibacter</taxon>
    </lineage>
</organism>
<evidence type="ECO:0000313" key="2">
    <source>
        <dbReference type="Proteomes" id="UP000278006"/>
    </source>
</evidence>
<gene>
    <name evidence="1" type="ORF">D8I35_04085</name>
</gene>
<reference evidence="1 2" key="1">
    <citation type="submission" date="2018-10" db="EMBL/GenBank/DDBJ databases">
        <title>Draft genome of Cortibacter populi DSM10536.</title>
        <authorList>
            <person name="Bernier A.-M."/>
            <person name="Bernard K."/>
        </authorList>
    </citation>
    <scope>NUCLEOTIDE SEQUENCE [LARGE SCALE GENOMIC DNA]</scope>
    <source>
        <strain evidence="1 2">DSM 105136</strain>
    </source>
</reference>
<dbReference type="OrthoDB" id="7767057at2"/>
<name>A0A3M6R0U8_9BURK</name>
<dbReference type="InterPro" id="IPR015943">
    <property type="entry name" value="WD40/YVTN_repeat-like_dom_sf"/>
</dbReference>
<proteinExistence type="predicted"/>
<dbReference type="Proteomes" id="UP000278006">
    <property type="component" value="Unassembled WGS sequence"/>
</dbReference>
<comment type="caution">
    <text evidence="1">The sequence shown here is derived from an EMBL/GenBank/DDBJ whole genome shotgun (WGS) entry which is preliminary data.</text>
</comment>
<dbReference type="PANTHER" id="PTHR47197:SF3">
    <property type="entry name" value="DIHYDRO-HEME D1 DEHYDROGENASE"/>
    <property type="match status" value="1"/>
</dbReference>
<dbReference type="SUPFAM" id="SSF51004">
    <property type="entry name" value="C-terminal (heme d1) domain of cytochrome cd1-nitrite reductase"/>
    <property type="match status" value="1"/>
</dbReference>
<dbReference type="Gene3D" id="2.130.10.10">
    <property type="entry name" value="YVTN repeat-like/Quinoprotein amine dehydrogenase"/>
    <property type="match status" value="1"/>
</dbReference>
<dbReference type="PANTHER" id="PTHR47197">
    <property type="entry name" value="PROTEIN NIRF"/>
    <property type="match status" value="1"/>
</dbReference>
<accession>A0A3M6R0U8</accession>
<dbReference type="InterPro" id="IPR011048">
    <property type="entry name" value="Haem_d1_sf"/>
</dbReference>
<evidence type="ECO:0000313" key="1">
    <source>
        <dbReference type="EMBL" id="RMX08877.1"/>
    </source>
</evidence>
<dbReference type="InterPro" id="IPR051200">
    <property type="entry name" value="Host-pathogen_enzymatic-act"/>
</dbReference>
<dbReference type="EMBL" id="RDQO01000001">
    <property type="protein sequence ID" value="RMX08877.1"/>
    <property type="molecule type" value="Genomic_DNA"/>
</dbReference>
<sequence>MLAAVLLLSGCQTAAPAHQAAASGAQAVLATAPQLRQDAFKGIYEITSTADGASVFVASINGFDRQNAGFVHRLDARTLQTVQTIQVPRRAFALGLNNTTQTLYVGNTMEGSLSVVDAGSGIVKGVIQLAQPQKNDQGEESFAHTRKVIADETHNRVFVTSPGQPGLVWIVDGATNTLTHTITSDGIWTAGAAYDPLGNRLYVSQGGVHEILAIDPDSGKVVQALSTGDSKANTAEASRHFFINLAIDVKGQRLFAADGNTNQLYVADIASGQFVRTVPVGGVGTLDVIYNARRNEVVASHRGATHGQPDGTGGVTVFDGSTFAVKRRFELPVHPNSLALSPDGQTLYVTVKAPHGEQHAAFRKDGLDSVVRIDLR</sequence>
<protein>
    <submittedName>
        <fullName evidence="1">YncE family protein</fullName>
    </submittedName>
</protein>
<keyword evidence="2" id="KW-1185">Reference proteome</keyword>
<dbReference type="AlphaFoldDB" id="A0A3M6R0U8"/>